<keyword evidence="5" id="KW-0067">ATP-binding</keyword>
<accession>A0A955I1V8</accession>
<dbReference type="Proteomes" id="UP000741282">
    <property type="component" value="Unassembled WGS sequence"/>
</dbReference>
<evidence type="ECO:0000256" key="5">
    <source>
        <dbReference type="ARBA" id="ARBA00022840"/>
    </source>
</evidence>
<evidence type="ECO:0000256" key="3">
    <source>
        <dbReference type="ARBA" id="ARBA00022723"/>
    </source>
</evidence>
<evidence type="ECO:0000313" key="10">
    <source>
        <dbReference type="EMBL" id="MCA9376461.1"/>
    </source>
</evidence>
<dbReference type="NCBIfam" id="NF001756">
    <property type="entry name" value="PRK00484.1"/>
    <property type="match status" value="1"/>
</dbReference>
<dbReference type="EC" id="6.1.1.6" evidence="1 8"/>
<evidence type="ECO:0000256" key="4">
    <source>
        <dbReference type="ARBA" id="ARBA00022741"/>
    </source>
</evidence>
<evidence type="ECO:0000256" key="8">
    <source>
        <dbReference type="RuleBase" id="RU000336"/>
    </source>
</evidence>
<comment type="catalytic activity">
    <reaction evidence="7 8">
        <text>tRNA(Lys) + L-lysine + ATP = L-lysyl-tRNA(Lys) + AMP + diphosphate</text>
        <dbReference type="Rhea" id="RHEA:20792"/>
        <dbReference type="Rhea" id="RHEA-COMP:9696"/>
        <dbReference type="Rhea" id="RHEA-COMP:9697"/>
        <dbReference type="ChEBI" id="CHEBI:30616"/>
        <dbReference type="ChEBI" id="CHEBI:32551"/>
        <dbReference type="ChEBI" id="CHEBI:33019"/>
        <dbReference type="ChEBI" id="CHEBI:78442"/>
        <dbReference type="ChEBI" id="CHEBI:78529"/>
        <dbReference type="ChEBI" id="CHEBI:456215"/>
        <dbReference type="EC" id="6.1.1.6"/>
    </reaction>
</comment>
<keyword evidence="6" id="KW-0030">Aminoacyl-tRNA synthetase</keyword>
<evidence type="ECO:0000259" key="9">
    <source>
        <dbReference type="PROSITE" id="PS50862"/>
    </source>
</evidence>
<dbReference type="AlphaFoldDB" id="A0A955I1V8"/>
<dbReference type="InterPro" id="IPR045864">
    <property type="entry name" value="aa-tRNA-synth_II/BPL/LPL"/>
</dbReference>
<dbReference type="PRINTS" id="PR00982">
    <property type="entry name" value="TRNASYNTHLYS"/>
</dbReference>
<organism evidence="10 11">
    <name type="scientific">Candidatus Dojkabacteria bacterium</name>
    <dbReference type="NCBI Taxonomy" id="2099670"/>
    <lineage>
        <taxon>Bacteria</taxon>
        <taxon>Candidatus Dojkabacteria</taxon>
    </lineage>
</organism>
<evidence type="ECO:0000313" key="11">
    <source>
        <dbReference type="Proteomes" id="UP000741282"/>
    </source>
</evidence>
<dbReference type="InterPro" id="IPR018149">
    <property type="entry name" value="Lys-tRNA-synth_II_C"/>
</dbReference>
<dbReference type="InterPro" id="IPR012340">
    <property type="entry name" value="NA-bd_OB-fold"/>
</dbReference>
<proteinExistence type="predicted"/>
<evidence type="ECO:0000256" key="7">
    <source>
        <dbReference type="ARBA" id="ARBA00048573"/>
    </source>
</evidence>
<name>A0A955I1V8_9BACT</name>
<feature type="domain" description="Aminoacyl-transfer RNA synthetases class-II family profile" evidence="9">
    <location>
        <begin position="186"/>
        <end position="487"/>
    </location>
</feature>
<keyword evidence="2 10" id="KW-0436">Ligase</keyword>
<gene>
    <name evidence="10" type="primary">lysS</name>
    <name evidence="10" type="ORF">KC685_00900</name>
</gene>
<dbReference type="GO" id="GO:0046872">
    <property type="term" value="F:metal ion binding"/>
    <property type="evidence" value="ECO:0007669"/>
    <property type="project" value="UniProtKB-KW"/>
</dbReference>
<dbReference type="Gene3D" id="3.30.930.10">
    <property type="entry name" value="Bira Bifunctional Protein, Domain 2"/>
    <property type="match status" value="1"/>
</dbReference>
<dbReference type="PANTHER" id="PTHR42918">
    <property type="entry name" value="LYSYL-TRNA SYNTHETASE"/>
    <property type="match status" value="1"/>
</dbReference>
<evidence type="ECO:0000256" key="2">
    <source>
        <dbReference type="ARBA" id="ARBA00022598"/>
    </source>
</evidence>
<sequence length="508" mass="58413">MDIEHTSDLIGQRTQRIEKIKILREKGIDPFPSSSSRTHTTADIIKQYDELENKKVTVVGRIMSWRKHGDIQFIDLQDDFGRIQVYIRLDALPADNTGSILGKKDMSLIDIGDHVEVTGIVTKTKTGQISVQPEAGMKILSKSIRPLPAKWGGISDTELRFRRRYLDMTLDLAIRDRFKRRSIFWKATRDLLDSEGFIEVNTPVLEHTTGGADAKPFVTHYDVLDEDYYLRISQELPLKRLLGGGFEKVYDIGPRFRNEGFSDEHLPEHIALEWYWAYANYKDGMGLTEKLFKYVLKETFGTLKFNVRGFDIDIDTKWEVADFTEILNREYDIDIFTEKIDVIKQILHERGAYLPDGSDSRTRMIDALWKLIRKDLAGPLFVTGVPKFMSPLSKSDPSDDSKTERFFPIIAGTEMANVFSELNDPLDQLDRFEQQQKLRDSGDDEAHMLDIDFVEMLEYGMPPAVGYGSTERVFWVFEGVSAREGVPFPLMKRATDEISKKLYDIKFG</sequence>
<dbReference type="Pfam" id="PF01336">
    <property type="entry name" value="tRNA_anti-codon"/>
    <property type="match status" value="1"/>
</dbReference>
<dbReference type="GO" id="GO:0005524">
    <property type="term" value="F:ATP binding"/>
    <property type="evidence" value="ECO:0007669"/>
    <property type="project" value="UniProtKB-KW"/>
</dbReference>
<dbReference type="NCBIfam" id="TIGR00499">
    <property type="entry name" value="lysS_bact"/>
    <property type="match status" value="1"/>
</dbReference>
<dbReference type="GO" id="GO:0006430">
    <property type="term" value="P:lysyl-tRNA aminoacylation"/>
    <property type="evidence" value="ECO:0007669"/>
    <property type="project" value="InterPro"/>
</dbReference>
<dbReference type="Pfam" id="PF00152">
    <property type="entry name" value="tRNA-synt_2"/>
    <property type="match status" value="1"/>
</dbReference>
<evidence type="ECO:0000256" key="1">
    <source>
        <dbReference type="ARBA" id="ARBA00013166"/>
    </source>
</evidence>
<dbReference type="InterPro" id="IPR004364">
    <property type="entry name" value="Aa-tRNA-synt_II"/>
</dbReference>
<dbReference type="PANTHER" id="PTHR42918:SF15">
    <property type="entry name" value="LYSINE--TRNA LIGASE, CHLOROPLASTIC_MITOCHONDRIAL"/>
    <property type="match status" value="1"/>
</dbReference>
<dbReference type="GO" id="GO:0005829">
    <property type="term" value="C:cytosol"/>
    <property type="evidence" value="ECO:0007669"/>
    <property type="project" value="TreeGrafter"/>
</dbReference>
<dbReference type="GO" id="GO:0004824">
    <property type="term" value="F:lysine-tRNA ligase activity"/>
    <property type="evidence" value="ECO:0007669"/>
    <property type="project" value="UniProtKB-EC"/>
</dbReference>
<reference evidence="10" key="2">
    <citation type="journal article" date="2021" name="Microbiome">
        <title>Successional dynamics and alternative stable states in a saline activated sludge microbial community over 9 years.</title>
        <authorList>
            <person name="Wang Y."/>
            <person name="Ye J."/>
            <person name="Ju F."/>
            <person name="Liu L."/>
            <person name="Boyd J.A."/>
            <person name="Deng Y."/>
            <person name="Parks D.H."/>
            <person name="Jiang X."/>
            <person name="Yin X."/>
            <person name="Woodcroft B.J."/>
            <person name="Tyson G.W."/>
            <person name="Hugenholtz P."/>
            <person name="Polz M.F."/>
            <person name="Zhang T."/>
        </authorList>
    </citation>
    <scope>NUCLEOTIDE SEQUENCE</scope>
    <source>
        <strain evidence="10">HKST-UBA17</strain>
    </source>
</reference>
<evidence type="ECO:0000256" key="6">
    <source>
        <dbReference type="ARBA" id="ARBA00023146"/>
    </source>
</evidence>
<dbReference type="GO" id="GO:0000049">
    <property type="term" value="F:tRNA binding"/>
    <property type="evidence" value="ECO:0007669"/>
    <property type="project" value="TreeGrafter"/>
</dbReference>
<dbReference type="PROSITE" id="PS50862">
    <property type="entry name" value="AA_TRNA_LIGASE_II"/>
    <property type="match status" value="1"/>
</dbReference>
<dbReference type="EMBL" id="JAGQLN010000003">
    <property type="protein sequence ID" value="MCA9376461.1"/>
    <property type="molecule type" value="Genomic_DNA"/>
</dbReference>
<keyword evidence="4" id="KW-0547">Nucleotide-binding</keyword>
<dbReference type="SUPFAM" id="SSF55681">
    <property type="entry name" value="Class II aaRS and biotin synthetases"/>
    <property type="match status" value="1"/>
</dbReference>
<dbReference type="Gene3D" id="2.40.50.140">
    <property type="entry name" value="Nucleic acid-binding proteins"/>
    <property type="match status" value="1"/>
</dbReference>
<comment type="cofactor">
    <cofactor evidence="8">
        <name>Mg(2+)</name>
        <dbReference type="ChEBI" id="CHEBI:18420"/>
    </cofactor>
    <text evidence="8">Binds 3 Mg(2+) ions per subunit.</text>
</comment>
<dbReference type="CDD" id="cd04322">
    <property type="entry name" value="LysRS_N"/>
    <property type="match status" value="1"/>
</dbReference>
<reference evidence="10" key="1">
    <citation type="submission" date="2020-04" db="EMBL/GenBank/DDBJ databases">
        <authorList>
            <person name="Zhang T."/>
        </authorList>
    </citation>
    <scope>NUCLEOTIDE SEQUENCE</scope>
    <source>
        <strain evidence="10">HKST-UBA17</strain>
    </source>
</reference>
<dbReference type="SUPFAM" id="SSF50249">
    <property type="entry name" value="Nucleic acid-binding proteins"/>
    <property type="match status" value="1"/>
</dbReference>
<keyword evidence="3 8" id="KW-0479">Metal-binding</keyword>
<protein>
    <recommendedName>
        <fullName evidence="1 8">Lysine--tRNA ligase</fullName>
        <ecNumber evidence="1 8">6.1.1.6</ecNumber>
    </recommendedName>
</protein>
<dbReference type="InterPro" id="IPR002313">
    <property type="entry name" value="Lys-tRNA-ligase_II"/>
</dbReference>
<dbReference type="InterPro" id="IPR044136">
    <property type="entry name" value="Lys-tRNA-ligase_II_N"/>
</dbReference>
<keyword evidence="8" id="KW-0460">Magnesium</keyword>
<comment type="caution">
    <text evidence="10">The sequence shown here is derived from an EMBL/GenBank/DDBJ whole genome shotgun (WGS) entry which is preliminary data.</text>
</comment>
<dbReference type="InterPro" id="IPR006195">
    <property type="entry name" value="aa-tRNA-synth_II"/>
</dbReference>
<dbReference type="InterPro" id="IPR004365">
    <property type="entry name" value="NA-bd_OB_tRNA"/>
</dbReference>